<name>A0A9N7TW44_PLEPL</name>
<accession>A0A9N7TW44</accession>
<organism evidence="1 2">
    <name type="scientific">Pleuronectes platessa</name>
    <name type="common">European plaice</name>
    <dbReference type="NCBI Taxonomy" id="8262"/>
    <lineage>
        <taxon>Eukaryota</taxon>
        <taxon>Metazoa</taxon>
        <taxon>Chordata</taxon>
        <taxon>Craniata</taxon>
        <taxon>Vertebrata</taxon>
        <taxon>Euteleostomi</taxon>
        <taxon>Actinopterygii</taxon>
        <taxon>Neopterygii</taxon>
        <taxon>Teleostei</taxon>
        <taxon>Neoteleostei</taxon>
        <taxon>Acanthomorphata</taxon>
        <taxon>Carangaria</taxon>
        <taxon>Pleuronectiformes</taxon>
        <taxon>Pleuronectoidei</taxon>
        <taxon>Pleuronectidae</taxon>
        <taxon>Pleuronectes</taxon>
    </lineage>
</organism>
<evidence type="ECO:0000313" key="1">
    <source>
        <dbReference type="EMBL" id="CAB1420085.1"/>
    </source>
</evidence>
<dbReference type="EMBL" id="CADEAL010000433">
    <property type="protein sequence ID" value="CAB1420085.1"/>
    <property type="molecule type" value="Genomic_DNA"/>
</dbReference>
<sequence>MKCPKACLYMWQSGSKRPPGCHFHRKRPGWFPDKEQEEEQEEEAHVSGRLRGKFTPHMVLIGGCGGQHMVICSQLSRSPITGQTGKGQEKHDLANNTTTPPTTATEIFVCGSLFSSFYSLTCSESPSQCDRSAPLNSLRGASPF</sequence>
<proteinExistence type="predicted"/>
<dbReference type="Proteomes" id="UP001153269">
    <property type="component" value="Unassembled WGS sequence"/>
</dbReference>
<comment type="caution">
    <text evidence="1">The sequence shown here is derived from an EMBL/GenBank/DDBJ whole genome shotgun (WGS) entry which is preliminary data.</text>
</comment>
<keyword evidence="2" id="KW-1185">Reference proteome</keyword>
<dbReference type="AlphaFoldDB" id="A0A9N7TW44"/>
<protein>
    <submittedName>
        <fullName evidence="1">Uncharacterized protein</fullName>
    </submittedName>
</protein>
<evidence type="ECO:0000313" key="2">
    <source>
        <dbReference type="Proteomes" id="UP001153269"/>
    </source>
</evidence>
<reference evidence="1" key="1">
    <citation type="submission" date="2020-03" db="EMBL/GenBank/DDBJ databases">
        <authorList>
            <person name="Weist P."/>
        </authorList>
    </citation>
    <scope>NUCLEOTIDE SEQUENCE</scope>
</reference>
<gene>
    <name evidence="1" type="ORF">PLEPLA_LOCUS7960</name>
</gene>